<evidence type="ECO:0000256" key="3">
    <source>
        <dbReference type="SAM" id="MobiDB-lite"/>
    </source>
</evidence>
<feature type="region of interest" description="Disordered" evidence="3">
    <location>
        <begin position="79"/>
        <end position="115"/>
    </location>
</feature>
<feature type="compositionally biased region" description="Low complexity" evidence="3">
    <location>
        <begin position="99"/>
        <end position="110"/>
    </location>
</feature>
<dbReference type="InterPro" id="IPR051259">
    <property type="entry name" value="rRNA_Methyltransferase"/>
</dbReference>
<dbReference type="PANTHER" id="PTHR43191:SF2">
    <property type="entry name" value="RRNA METHYLTRANSFERASE 3, MITOCHONDRIAL"/>
    <property type="match status" value="1"/>
</dbReference>
<evidence type="ECO:0000256" key="2">
    <source>
        <dbReference type="ARBA" id="ARBA00022679"/>
    </source>
</evidence>
<dbReference type="GO" id="GO:0008173">
    <property type="term" value="F:RNA methyltransferase activity"/>
    <property type="evidence" value="ECO:0007669"/>
    <property type="project" value="InterPro"/>
</dbReference>
<organism evidence="5">
    <name type="scientific">Aegilops tauschii</name>
    <name type="common">Tausch's goatgrass</name>
    <name type="synonym">Aegilops squarrosa</name>
    <dbReference type="NCBI Taxonomy" id="37682"/>
    <lineage>
        <taxon>Eukaryota</taxon>
        <taxon>Viridiplantae</taxon>
        <taxon>Streptophyta</taxon>
        <taxon>Embryophyta</taxon>
        <taxon>Tracheophyta</taxon>
        <taxon>Spermatophyta</taxon>
        <taxon>Magnoliopsida</taxon>
        <taxon>Liliopsida</taxon>
        <taxon>Poales</taxon>
        <taxon>Poaceae</taxon>
        <taxon>BOP clade</taxon>
        <taxon>Pooideae</taxon>
        <taxon>Triticodae</taxon>
        <taxon>Triticeae</taxon>
        <taxon>Triticinae</taxon>
        <taxon>Aegilops</taxon>
    </lineage>
</organism>
<feature type="domain" description="tRNA/rRNA methyltransferase SpoU type" evidence="4">
    <location>
        <begin position="282"/>
        <end position="386"/>
    </location>
</feature>
<dbReference type="Gene3D" id="3.40.1280.10">
    <property type="match status" value="1"/>
</dbReference>
<dbReference type="InterPro" id="IPR029026">
    <property type="entry name" value="tRNA_m1G_MTases_N"/>
</dbReference>
<evidence type="ECO:0000259" key="4">
    <source>
        <dbReference type="Pfam" id="PF00588"/>
    </source>
</evidence>
<dbReference type="InterPro" id="IPR029028">
    <property type="entry name" value="Alpha/beta_knot_MTases"/>
</dbReference>
<sequence length="392" mass="41879">MLLARAPPPSPSAFNSPTISVRAFHRRRLAAPGAAATAASKSPSLRVGQKRKQVASVANPLVKHCVKLRDSAAYRRSCRRLPPLRPPPPPVPPPPAPGAAPTAASKSPSLRVGQKRKQVASVANPLVKHCVKLRDSAAYRRSCRRLVLVGLAPILYPSLPSRRSDPSERPFISNSLLLLRAVRCREICRLGLAAIDCLLLLDGAEVPGELHELSGGNVVYVSATVMKKISGMQSVDSTEAIAVMHMPKHFCDLGDDEGGAGLDASFQSPKRILVLDGIQDGVFLLPACCDPFNEKALRAARGASLQLPIVSGNWCDLHDLVTRYGMKMLAGHPESSSDGSERTHTLSNELADSLMSESLCLVLGSEGNGLSEETVQACDLVSIPMEVLLILQ</sequence>
<dbReference type="InterPro" id="IPR001537">
    <property type="entry name" value="SpoU_MeTrfase"/>
</dbReference>
<feature type="compositionally biased region" description="Pro residues" evidence="3">
    <location>
        <begin position="83"/>
        <end position="98"/>
    </location>
</feature>
<dbReference type="CDD" id="cd18095">
    <property type="entry name" value="SpoU-like_rRNA-MTase"/>
    <property type="match status" value="1"/>
</dbReference>
<dbReference type="PANTHER" id="PTHR43191">
    <property type="entry name" value="RRNA METHYLTRANSFERASE 3"/>
    <property type="match status" value="1"/>
</dbReference>
<reference evidence="5" key="1">
    <citation type="submission" date="2015-06" db="UniProtKB">
        <authorList>
            <consortium name="EnsemblPlants"/>
        </authorList>
    </citation>
    <scope>IDENTIFICATION</scope>
</reference>
<dbReference type="SUPFAM" id="SSF75217">
    <property type="entry name" value="alpha/beta knot"/>
    <property type="match status" value="1"/>
</dbReference>
<dbReference type="Pfam" id="PF00588">
    <property type="entry name" value="SpoU_methylase"/>
    <property type="match status" value="1"/>
</dbReference>
<dbReference type="GO" id="GO:0006396">
    <property type="term" value="P:RNA processing"/>
    <property type="evidence" value="ECO:0007669"/>
    <property type="project" value="InterPro"/>
</dbReference>
<keyword evidence="1" id="KW-0489">Methyltransferase</keyword>
<accession>M8CHM5</accession>
<dbReference type="AlphaFoldDB" id="M8CHM5"/>
<dbReference type="GO" id="GO:0003723">
    <property type="term" value="F:RNA binding"/>
    <property type="evidence" value="ECO:0007669"/>
    <property type="project" value="InterPro"/>
</dbReference>
<dbReference type="GO" id="GO:0032259">
    <property type="term" value="P:methylation"/>
    <property type="evidence" value="ECO:0007669"/>
    <property type="project" value="UniProtKB-KW"/>
</dbReference>
<keyword evidence="2" id="KW-0808">Transferase</keyword>
<evidence type="ECO:0000313" key="5">
    <source>
        <dbReference type="EnsemblPlants" id="EMT22741"/>
    </source>
</evidence>
<evidence type="ECO:0000256" key="1">
    <source>
        <dbReference type="ARBA" id="ARBA00022603"/>
    </source>
</evidence>
<proteinExistence type="predicted"/>
<name>M8CHM5_AEGTA</name>
<protein>
    <recommendedName>
        <fullName evidence="4">tRNA/rRNA methyltransferase SpoU type domain-containing protein</fullName>
    </recommendedName>
</protein>
<dbReference type="EnsemblPlants" id="EMT22741">
    <property type="protein sequence ID" value="EMT22741"/>
    <property type="gene ID" value="F775_05087"/>
</dbReference>